<dbReference type="EMBL" id="PJCH01000005">
    <property type="protein sequence ID" value="PQA88083.1"/>
    <property type="molecule type" value="Genomic_DNA"/>
</dbReference>
<dbReference type="AlphaFoldDB" id="A0A2S7K6E8"/>
<dbReference type="PANTHER" id="PTHR37512">
    <property type="entry name" value="TRIFUNCTIONAL NAD BIOSYNTHESIS/REGULATOR PROTEIN NADR"/>
    <property type="match status" value="1"/>
</dbReference>
<comment type="caution">
    <text evidence="2">The sequence shown here is derived from an EMBL/GenBank/DDBJ whole genome shotgun (WGS) entry which is preliminary data.</text>
</comment>
<dbReference type="RefSeq" id="WP_104829328.1">
    <property type="nucleotide sequence ID" value="NZ_PJCH01000005.1"/>
</dbReference>
<dbReference type="Gene3D" id="3.40.50.300">
    <property type="entry name" value="P-loop containing nucleotide triphosphate hydrolases"/>
    <property type="match status" value="1"/>
</dbReference>
<evidence type="ECO:0000259" key="1">
    <source>
        <dbReference type="Pfam" id="PF13521"/>
    </source>
</evidence>
<dbReference type="SUPFAM" id="SSF52540">
    <property type="entry name" value="P-loop containing nucleoside triphosphate hydrolases"/>
    <property type="match status" value="1"/>
</dbReference>
<feature type="domain" description="NadR/Ttd14 AAA" evidence="1">
    <location>
        <begin position="10"/>
        <end position="172"/>
    </location>
</feature>
<keyword evidence="3" id="KW-1185">Reference proteome</keyword>
<reference evidence="2 3" key="1">
    <citation type="submission" date="2017-12" db="EMBL/GenBank/DDBJ databases">
        <authorList>
            <person name="Hurst M.R.H."/>
        </authorList>
    </citation>
    <scope>NUCLEOTIDE SEQUENCE [LARGE SCALE GENOMIC DNA]</scope>
    <source>
        <strain evidence="2 3">SY-3-19</strain>
    </source>
</reference>
<dbReference type="Proteomes" id="UP000239504">
    <property type="component" value="Unassembled WGS sequence"/>
</dbReference>
<proteinExistence type="predicted"/>
<organism evidence="2 3">
    <name type="scientific">Hyphococcus luteus</name>
    <dbReference type="NCBI Taxonomy" id="2058213"/>
    <lineage>
        <taxon>Bacteria</taxon>
        <taxon>Pseudomonadati</taxon>
        <taxon>Pseudomonadota</taxon>
        <taxon>Alphaproteobacteria</taxon>
        <taxon>Parvularculales</taxon>
        <taxon>Parvularculaceae</taxon>
        <taxon>Hyphococcus</taxon>
    </lineage>
</organism>
<keyword evidence="2" id="KW-0413">Isomerase</keyword>
<name>A0A2S7K6E8_9PROT</name>
<evidence type="ECO:0000313" key="2">
    <source>
        <dbReference type="EMBL" id="PQA88083.1"/>
    </source>
</evidence>
<gene>
    <name evidence="2" type="ORF">CW354_07090</name>
</gene>
<accession>A0A2S7K6E8</accession>
<evidence type="ECO:0000313" key="3">
    <source>
        <dbReference type="Proteomes" id="UP000239504"/>
    </source>
</evidence>
<dbReference type="Pfam" id="PF13521">
    <property type="entry name" value="AAA_28"/>
    <property type="match status" value="1"/>
</dbReference>
<dbReference type="InterPro" id="IPR052735">
    <property type="entry name" value="NAD_biosynth-regulator"/>
</dbReference>
<dbReference type="OrthoDB" id="3249147at2"/>
<dbReference type="PANTHER" id="PTHR37512:SF1">
    <property type="entry name" value="NADR_TTD14 AAA DOMAIN-CONTAINING PROTEIN"/>
    <property type="match status" value="1"/>
</dbReference>
<dbReference type="InterPro" id="IPR038727">
    <property type="entry name" value="NadR/Ttd14_AAA_dom"/>
</dbReference>
<sequence>MSLKTQKRLTLLGPESVGKTTLGERLARRFDTRLVREYGRTYDEQYMQTRFKQGKGWREQDFLTIAETHAAMRQALGPLAGPLLIEDTDELMTSVWAEYLLGAPSAKLESMARANLADHYILMTPETPWTDDGVRYAGRRDQRDWFFEAAKKRLDDWGASYTVITGADWDDRERQAMEIAEGMIS</sequence>
<dbReference type="GO" id="GO:0016853">
    <property type="term" value="F:isomerase activity"/>
    <property type="evidence" value="ECO:0007669"/>
    <property type="project" value="UniProtKB-KW"/>
</dbReference>
<protein>
    <submittedName>
        <fullName evidence="2">N-acetylglucosamine-6-phosphate isomerase</fullName>
    </submittedName>
</protein>
<dbReference type="InterPro" id="IPR027417">
    <property type="entry name" value="P-loop_NTPase"/>
</dbReference>